<dbReference type="GeneID" id="57288607"/>
<evidence type="ECO:0000313" key="2">
    <source>
        <dbReference type="EMBL" id="AUQ94292.1"/>
    </source>
</evidence>
<evidence type="ECO:0000313" key="5">
    <source>
        <dbReference type="Proteomes" id="UP000236536"/>
    </source>
</evidence>
<dbReference type="RefSeq" id="WP_036767253.1">
    <property type="nucleotide sequence ID" value="NZ_BSKP01000001.1"/>
</dbReference>
<evidence type="ECO:0000313" key="4">
    <source>
        <dbReference type="Proteomes" id="UP000236447"/>
    </source>
</evidence>
<reference evidence="3 4" key="1">
    <citation type="journal article" date="2017" name="Front. Microbiol.">
        <title>Phaeobacter piscinae sp. nov., a species of the Roseobacter group and potential aquaculture probiont.</title>
        <authorList>
            <person name="Sonnenschein E.C."/>
            <person name="Phippen C.B.W."/>
            <person name="Nielsen K.F."/>
            <person name="Mateiu R.V."/>
            <person name="Melchiorsen J."/>
            <person name="Gram L."/>
            <person name="Overmann J."/>
            <person name="Freese H.M."/>
        </authorList>
    </citation>
    <scope>NUCLEOTIDE SEQUENCE [LARGE SCALE GENOMIC DNA]</scope>
    <source>
        <strain evidence="3 4">P88</strain>
    </source>
</reference>
<gene>
    <name evidence="2" type="ORF">PhaeoP66_01506</name>
    <name evidence="3" type="ORF">PhaeoP88_01843</name>
</gene>
<dbReference type="Proteomes" id="UP000236536">
    <property type="component" value="Chromosome"/>
</dbReference>
<evidence type="ECO:0000256" key="1">
    <source>
        <dbReference type="SAM" id="Coils"/>
    </source>
</evidence>
<dbReference type="EMBL" id="CP010705">
    <property type="protein sequence ID" value="AUQ94292.1"/>
    <property type="molecule type" value="Genomic_DNA"/>
</dbReference>
<feature type="coiled-coil region" evidence="1">
    <location>
        <begin position="17"/>
        <end position="74"/>
    </location>
</feature>
<reference evidence="2 5" key="3">
    <citation type="journal article" date="2017" name="Int. J. Syst. Evol. Microbiol.">
        <title>Adaptation of Surface-Associated Bacteria to the Open Ocean: A Genomically Distinct Subpopulation of Phaeobacter gallaeciensis Colonizes Pacific Mesozooplankton.</title>
        <authorList>
            <person name="Freese H.M."/>
            <person name="Methner A."/>
            <person name="Overmann J."/>
        </authorList>
    </citation>
    <scope>NUCLEOTIDE SEQUENCE [LARGE SCALE GENOMIC DNA]</scope>
    <source>
        <strain evidence="2 5">P66</strain>
    </source>
</reference>
<organism evidence="3 4">
    <name type="scientific">Phaeobacter inhibens</name>
    <dbReference type="NCBI Taxonomy" id="221822"/>
    <lineage>
        <taxon>Bacteria</taxon>
        <taxon>Pseudomonadati</taxon>
        <taxon>Pseudomonadota</taxon>
        <taxon>Alphaproteobacteria</taxon>
        <taxon>Rhodobacterales</taxon>
        <taxon>Roseobacteraceae</taxon>
        <taxon>Phaeobacter</taxon>
    </lineage>
</organism>
<dbReference type="Proteomes" id="UP000236447">
    <property type="component" value="Chromosome"/>
</dbReference>
<dbReference type="AlphaFoldDB" id="A0A2I7HKL3"/>
<evidence type="ECO:0000313" key="3">
    <source>
        <dbReference type="EMBL" id="AUQ99214.1"/>
    </source>
</evidence>
<keyword evidence="5" id="KW-1185">Reference proteome</keyword>
<sequence length="113" mass="12606">MSTYTPENRLAKTADLLFSLHSSIERLRQEAEQMLERLACDEDEGGSTPRIAKLESLIRDSQKVEKTLVEQSEQHQAAAGLDIKAARDEIENRLARLRASLDAEDVSGPAQRS</sequence>
<protein>
    <submittedName>
        <fullName evidence="3">DNA integration/recombination/inversion protein</fullName>
    </submittedName>
</protein>
<accession>A0A2I7HKL3</accession>
<dbReference type="EMBL" id="CP010725">
    <property type="protein sequence ID" value="AUQ99214.1"/>
    <property type="molecule type" value="Genomic_DNA"/>
</dbReference>
<name>A0A2I7HKL3_9RHOB</name>
<reference evidence="4 5" key="2">
    <citation type="journal article" date="2017" name="Genome Biol. Evol.">
        <title>Trajectories and Drivers of Genome Evolution in Surface-Associated Marine Phaeobacter.</title>
        <authorList>
            <person name="Freese H.M."/>
            <person name="Sikorski J."/>
            <person name="Bunk B."/>
            <person name="Scheuner C."/>
            <person name="Meier-Kolthoff J.P."/>
            <person name="Sproer C."/>
            <person name="Gram L."/>
            <person name="Overmann J."/>
        </authorList>
    </citation>
    <scope>NUCLEOTIDE SEQUENCE [LARGE SCALE GENOMIC DNA]</scope>
    <source>
        <strain evidence="2 5">P66</strain>
        <strain evidence="3 4">P88</strain>
    </source>
</reference>
<keyword evidence="1" id="KW-0175">Coiled coil</keyword>
<proteinExistence type="predicted"/>